<keyword evidence="6" id="KW-0963">Cytoplasm</keyword>
<dbReference type="NCBIfam" id="NF002111">
    <property type="entry name" value="PRK00951.2-1"/>
    <property type="match status" value="1"/>
</dbReference>
<proteinExistence type="inferred from homology"/>
<accession>A0A2A2IFN9</accession>
<name>A0A2A2IFN9_9BACI</name>
<evidence type="ECO:0000256" key="6">
    <source>
        <dbReference type="HAMAP-Rule" id="MF_00076"/>
    </source>
</evidence>
<dbReference type="EMBL" id="NPOA01000003">
    <property type="protein sequence ID" value="PAV30589.1"/>
    <property type="molecule type" value="Genomic_DNA"/>
</dbReference>
<dbReference type="PANTHER" id="PTHR23133">
    <property type="entry name" value="IMIDAZOLEGLYCEROL-PHOSPHATE DEHYDRATASE HIS7"/>
    <property type="match status" value="1"/>
</dbReference>
<evidence type="ECO:0000256" key="7">
    <source>
        <dbReference type="RuleBase" id="RU000599"/>
    </source>
</evidence>
<dbReference type="NCBIfam" id="NF002109">
    <property type="entry name" value="PRK00951.1-5"/>
    <property type="match status" value="1"/>
</dbReference>
<dbReference type="HAMAP" id="MF_00076">
    <property type="entry name" value="HisB"/>
    <property type="match status" value="1"/>
</dbReference>
<dbReference type="Gene3D" id="3.30.230.40">
    <property type="entry name" value="Imidazole glycerol phosphate dehydratase, domain 1"/>
    <property type="match status" value="2"/>
</dbReference>
<dbReference type="FunFam" id="3.30.230.40:FF:000003">
    <property type="entry name" value="Imidazoleglycerol-phosphate dehydratase HisB"/>
    <property type="match status" value="1"/>
</dbReference>
<dbReference type="NCBIfam" id="NF002114">
    <property type="entry name" value="PRK00951.2-4"/>
    <property type="match status" value="1"/>
</dbReference>
<dbReference type="InterPro" id="IPR000807">
    <property type="entry name" value="ImidazoleglycerolP_deHydtase"/>
</dbReference>
<dbReference type="GO" id="GO:0004424">
    <property type="term" value="F:imidazoleglycerol-phosphate dehydratase activity"/>
    <property type="evidence" value="ECO:0007669"/>
    <property type="project" value="UniProtKB-UniRule"/>
</dbReference>
<dbReference type="CDD" id="cd07914">
    <property type="entry name" value="IGPD"/>
    <property type="match status" value="1"/>
</dbReference>
<evidence type="ECO:0000313" key="9">
    <source>
        <dbReference type="Proteomes" id="UP000218887"/>
    </source>
</evidence>
<dbReference type="SUPFAM" id="SSF54211">
    <property type="entry name" value="Ribosomal protein S5 domain 2-like"/>
    <property type="match status" value="2"/>
</dbReference>
<evidence type="ECO:0000256" key="4">
    <source>
        <dbReference type="ARBA" id="ARBA00023102"/>
    </source>
</evidence>
<dbReference type="InterPro" id="IPR020568">
    <property type="entry name" value="Ribosomal_Su5_D2-typ_SF"/>
</dbReference>
<dbReference type="RefSeq" id="WP_095654556.1">
    <property type="nucleotide sequence ID" value="NZ_NPOA01000003.1"/>
</dbReference>
<keyword evidence="9" id="KW-1185">Reference proteome</keyword>
<evidence type="ECO:0000313" key="8">
    <source>
        <dbReference type="EMBL" id="PAV30589.1"/>
    </source>
</evidence>
<evidence type="ECO:0000256" key="3">
    <source>
        <dbReference type="ARBA" id="ARBA00022605"/>
    </source>
</evidence>
<organism evidence="8 9">
    <name type="scientific">Virgibacillus profundi</name>
    <dbReference type="NCBI Taxonomy" id="2024555"/>
    <lineage>
        <taxon>Bacteria</taxon>
        <taxon>Bacillati</taxon>
        <taxon>Bacillota</taxon>
        <taxon>Bacilli</taxon>
        <taxon>Bacillales</taxon>
        <taxon>Bacillaceae</taxon>
        <taxon>Virgibacillus</taxon>
    </lineage>
</organism>
<dbReference type="AlphaFoldDB" id="A0A2A2IFN9"/>
<comment type="caution">
    <text evidence="8">The sequence shown here is derived from an EMBL/GenBank/DDBJ whole genome shotgun (WGS) entry which is preliminary data.</text>
</comment>
<comment type="subcellular location">
    <subcellularLocation>
        <location evidence="6 7">Cytoplasm</location>
    </subcellularLocation>
</comment>
<dbReference type="PROSITE" id="PS00955">
    <property type="entry name" value="IGP_DEHYDRATASE_2"/>
    <property type="match status" value="1"/>
</dbReference>
<evidence type="ECO:0000256" key="5">
    <source>
        <dbReference type="ARBA" id="ARBA00023239"/>
    </source>
</evidence>
<dbReference type="GO" id="GO:0000105">
    <property type="term" value="P:L-histidine biosynthetic process"/>
    <property type="evidence" value="ECO:0007669"/>
    <property type="project" value="UniProtKB-UniRule"/>
</dbReference>
<comment type="similarity">
    <text evidence="6 7">Belongs to the imidazoleglycerol-phosphate dehydratase family.</text>
</comment>
<dbReference type="InterPro" id="IPR020565">
    <property type="entry name" value="ImidazoleglycerP_deHydtase_CS"/>
</dbReference>
<dbReference type="UniPathway" id="UPA00031">
    <property type="reaction ID" value="UER00011"/>
</dbReference>
<comment type="pathway">
    <text evidence="1 6 7">Amino-acid biosynthesis; L-histidine biosynthesis; L-histidine from 5-phospho-alpha-D-ribose 1-diphosphate: step 6/9.</text>
</comment>
<evidence type="ECO:0000256" key="2">
    <source>
        <dbReference type="ARBA" id="ARBA00016664"/>
    </source>
</evidence>
<reference evidence="8 9" key="1">
    <citation type="submission" date="2017-08" db="EMBL/GenBank/DDBJ databases">
        <title>Virgibacillus indicus sp. nov. and Virgibacillus profoundi sp. nov, two moderately halophilic bacteria isolated from marine sediment by using the Microfluidic Streak Plate.</title>
        <authorList>
            <person name="Xu B."/>
            <person name="Hu B."/>
            <person name="Wang J."/>
            <person name="Zhu Y."/>
            <person name="Huang L."/>
            <person name="Du W."/>
            <person name="Huang Y."/>
        </authorList>
    </citation>
    <scope>NUCLEOTIDE SEQUENCE [LARGE SCALE GENOMIC DNA]</scope>
    <source>
        <strain evidence="8 9">IO3-P3-H5</strain>
    </source>
</reference>
<dbReference type="NCBIfam" id="NF002115">
    <property type="entry name" value="PRK00951.2-5"/>
    <property type="match status" value="1"/>
</dbReference>
<dbReference type="EC" id="4.2.1.19" evidence="6 7"/>
<dbReference type="FunFam" id="3.30.230.40:FF:000001">
    <property type="entry name" value="Imidazoleglycerol-phosphate dehydratase HisB"/>
    <property type="match status" value="1"/>
</dbReference>
<keyword evidence="5 6" id="KW-0456">Lyase</keyword>
<sequence length="194" mass="21250">MRNYKINRKTSETAIDLDLTIDGSGSSSINTGIGFFDHMLILMTKHGLFDLEVTCNGDLEVDQHHSVEDIGIALGQAFNQALGEKEGINRYATVTSPMDEALANVSLDISGRAYLVYHVEGLKDKVGSFDTELVEEFFQAFASNAKVTLHINLTYGKNTHHIIEAIFKGFGRALDQASMKNPRIKGVPSTKGSL</sequence>
<protein>
    <recommendedName>
        <fullName evidence="2 6">Imidazoleglycerol-phosphate dehydratase</fullName>
        <shortName evidence="6">IGPD</shortName>
        <ecNumber evidence="6 7">4.2.1.19</ecNumber>
    </recommendedName>
</protein>
<dbReference type="GO" id="GO:0005737">
    <property type="term" value="C:cytoplasm"/>
    <property type="evidence" value="ECO:0007669"/>
    <property type="project" value="UniProtKB-SubCell"/>
</dbReference>
<comment type="catalytic activity">
    <reaction evidence="6 7">
        <text>D-erythro-1-(imidazol-4-yl)glycerol 3-phosphate = 3-(imidazol-4-yl)-2-oxopropyl phosphate + H2O</text>
        <dbReference type="Rhea" id="RHEA:11040"/>
        <dbReference type="ChEBI" id="CHEBI:15377"/>
        <dbReference type="ChEBI" id="CHEBI:57766"/>
        <dbReference type="ChEBI" id="CHEBI:58278"/>
        <dbReference type="EC" id="4.2.1.19"/>
    </reaction>
</comment>
<dbReference type="NCBIfam" id="NF002107">
    <property type="entry name" value="PRK00951.1-2"/>
    <property type="match status" value="1"/>
</dbReference>
<dbReference type="OrthoDB" id="9790411at2"/>
<gene>
    <name evidence="6" type="primary">hisB</name>
    <name evidence="8" type="ORF">CIL05_05665</name>
</gene>
<dbReference type="Pfam" id="PF00475">
    <property type="entry name" value="IGPD"/>
    <property type="match status" value="1"/>
</dbReference>
<keyword evidence="3 6" id="KW-0028">Amino-acid biosynthesis</keyword>
<keyword evidence="4 6" id="KW-0368">Histidine biosynthesis</keyword>
<dbReference type="InterPro" id="IPR038494">
    <property type="entry name" value="IGPD_sf"/>
</dbReference>
<dbReference type="Proteomes" id="UP000218887">
    <property type="component" value="Unassembled WGS sequence"/>
</dbReference>
<dbReference type="PROSITE" id="PS00954">
    <property type="entry name" value="IGP_DEHYDRATASE_1"/>
    <property type="match status" value="1"/>
</dbReference>
<dbReference type="PANTHER" id="PTHR23133:SF2">
    <property type="entry name" value="IMIDAZOLEGLYCEROL-PHOSPHATE DEHYDRATASE"/>
    <property type="match status" value="1"/>
</dbReference>
<evidence type="ECO:0000256" key="1">
    <source>
        <dbReference type="ARBA" id="ARBA00005047"/>
    </source>
</evidence>